<name>A0ABD0J635_9CAEN</name>
<reference evidence="1 2" key="1">
    <citation type="journal article" date="2023" name="Sci. Data">
        <title>Genome assembly of the Korean intertidal mud-creeper Batillaria attramentaria.</title>
        <authorList>
            <person name="Patra A.K."/>
            <person name="Ho P.T."/>
            <person name="Jun S."/>
            <person name="Lee S.J."/>
            <person name="Kim Y."/>
            <person name="Won Y.J."/>
        </authorList>
    </citation>
    <scope>NUCLEOTIDE SEQUENCE [LARGE SCALE GENOMIC DNA]</scope>
    <source>
        <strain evidence="1">Wonlab-2016</strain>
    </source>
</reference>
<organism evidence="1 2">
    <name type="scientific">Batillaria attramentaria</name>
    <dbReference type="NCBI Taxonomy" id="370345"/>
    <lineage>
        <taxon>Eukaryota</taxon>
        <taxon>Metazoa</taxon>
        <taxon>Spiralia</taxon>
        <taxon>Lophotrochozoa</taxon>
        <taxon>Mollusca</taxon>
        <taxon>Gastropoda</taxon>
        <taxon>Caenogastropoda</taxon>
        <taxon>Sorbeoconcha</taxon>
        <taxon>Cerithioidea</taxon>
        <taxon>Batillariidae</taxon>
        <taxon>Batillaria</taxon>
    </lineage>
</organism>
<dbReference type="AlphaFoldDB" id="A0ABD0J635"/>
<protein>
    <submittedName>
        <fullName evidence="1">Uncharacterized protein</fullName>
    </submittedName>
</protein>
<accession>A0ABD0J635</accession>
<evidence type="ECO:0000313" key="2">
    <source>
        <dbReference type="Proteomes" id="UP001519460"/>
    </source>
</evidence>
<proteinExistence type="predicted"/>
<gene>
    <name evidence="1" type="ORF">BaRGS_00038460</name>
</gene>
<sequence length="91" mass="9871">MHSTFVSSGFGEKPFSSPMSPLREFQATELAAVTGARSSGGVIIVSLPTLVLSVEENKRVGLGMVMRADVLKEQLSNCQKEQNSNKFRTPK</sequence>
<dbReference type="EMBL" id="JACVVK020000622">
    <property type="protein sequence ID" value="KAK7462491.1"/>
    <property type="molecule type" value="Genomic_DNA"/>
</dbReference>
<comment type="caution">
    <text evidence="1">The sequence shown here is derived from an EMBL/GenBank/DDBJ whole genome shotgun (WGS) entry which is preliminary data.</text>
</comment>
<dbReference type="Proteomes" id="UP001519460">
    <property type="component" value="Unassembled WGS sequence"/>
</dbReference>
<evidence type="ECO:0000313" key="1">
    <source>
        <dbReference type="EMBL" id="KAK7462491.1"/>
    </source>
</evidence>
<keyword evidence="2" id="KW-1185">Reference proteome</keyword>